<evidence type="ECO:0000313" key="11">
    <source>
        <dbReference type="Proteomes" id="UP000294567"/>
    </source>
</evidence>
<protein>
    <submittedName>
        <fullName evidence="10">Type II secretion system protein F (GspF)</fullName>
    </submittedName>
</protein>
<dbReference type="RefSeq" id="WP_132026073.1">
    <property type="nucleotide sequence ID" value="NZ_CP068564.1"/>
</dbReference>
<comment type="similarity">
    <text evidence="2">Belongs to the GSP F family.</text>
</comment>
<sequence length="400" mass="45547">MRNFKYRAVSENGQVIEGYHEAQTEEEVVNMLKNNKYFPVNIEEEISADISTSLFLKKVTKKDIAVFCRQFYTMLDAGIGVVEALDILKRQTENKTLKQTIDIVYEDVQKGLSLSEAMKKHEKVFPNLLINMVEAGEVSGNLDVIMERMAIHYEKEFNIENKIKNAFMYPAILSIVAISVVIFLLVVVMPTFISMFDESGTALPTPTRILLTISNWLKNYWYLFIGIALIFIFGIMILRKTEEGRRFFDNLKIMFPGIKNMNIKIITSRFTRTLSTLLSSGIPLLQALDVVSKVVDNKVVGDKLQLAKEDIRKGVPMSKTIRDIEIFPPMVDSMIGIGEESGALDDILYKTADFYDEEVENSMERMTTLLEPILIVFMGIVIGFIVISIAMPMFDIYDTI</sequence>
<name>A0A4R3L159_9FIRM</name>
<keyword evidence="5 8" id="KW-0812">Transmembrane</keyword>
<evidence type="ECO:0000256" key="5">
    <source>
        <dbReference type="ARBA" id="ARBA00022692"/>
    </source>
</evidence>
<comment type="subcellular location">
    <subcellularLocation>
        <location evidence="1">Cell inner membrane</location>
        <topology evidence="1">Multi-pass membrane protein</topology>
    </subcellularLocation>
</comment>
<keyword evidence="3" id="KW-1003">Cell membrane</keyword>
<evidence type="ECO:0000259" key="9">
    <source>
        <dbReference type="Pfam" id="PF00482"/>
    </source>
</evidence>
<keyword evidence="11" id="KW-1185">Reference proteome</keyword>
<evidence type="ECO:0000256" key="3">
    <source>
        <dbReference type="ARBA" id="ARBA00022475"/>
    </source>
</evidence>
<dbReference type="Proteomes" id="UP000294567">
    <property type="component" value="Unassembled WGS sequence"/>
</dbReference>
<evidence type="ECO:0000313" key="10">
    <source>
        <dbReference type="EMBL" id="TCS91317.1"/>
    </source>
</evidence>
<proteinExistence type="inferred from homology"/>
<feature type="transmembrane region" description="Helical" evidence="8">
    <location>
        <begin position="167"/>
        <end position="193"/>
    </location>
</feature>
<dbReference type="InterPro" id="IPR018076">
    <property type="entry name" value="T2SS_GspF_dom"/>
</dbReference>
<evidence type="ECO:0000256" key="4">
    <source>
        <dbReference type="ARBA" id="ARBA00022519"/>
    </source>
</evidence>
<feature type="transmembrane region" description="Helical" evidence="8">
    <location>
        <begin position="220"/>
        <end position="238"/>
    </location>
</feature>
<gene>
    <name evidence="10" type="ORF">EDD65_102251</name>
</gene>
<keyword evidence="4" id="KW-0997">Cell inner membrane</keyword>
<dbReference type="InterPro" id="IPR003004">
    <property type="entry name" value="GspF/PilC"/>
</dbReference>
<evidence type="ECO:0000256" key="6">
    <source>
        <dbReference type="ARBA" id="ARBA00022989"/>
    </source>
</evidence>
<feature type="transmembrane region" description="Helical" evidence="8">
    <location>
        <begin position="373"/>
        <end position="394"/>
    </location>
</feature>
<dbReference type="AlphaFoldDB" id="A0A4R3L159"/>
<dbReference type="Pfam" id="PF00482">
    <property type="entry name" value="T2SSF"/>
    <property type="match status" value="2"/>
</dbReference>
<dbReference type="PRINTS" id="PR00812">
    <property type="entry name" value="BCTERIALGSPF"/>
</dbReference>
<feature type="domain" description="Type II secretion system protein GspF" evidence="9">
    <location>
        <begin position="67"/>
        <end position="190"/>
    </location>
</feature>
<organism evidence="10 11">
    <name type="scientific">Keratinibaculum paraultunense</name>
    <dbReference type="NCBI Taxonomy" id="1278232"/>
    <lineage>
        <taxon>Bacteria</taxon>
        <taxon>Bacillati</taxon>
        <taxon>Bacillota</taxon>
        <taxon>Tissierellia</taxon>
        <taxon>Tissierellales</taxon>
        <taxon>Tepidimicrobiaceae</taxon>
        <taxon>Keratinibaculum</taxon>
    </lineage>
</organism>
<feature type="domain" description="Type II secretion system protein GspF" evidence="9">
    <location>
        <begin position="270"/>
        <end position="392"/>
    </location>
</feature>
<keyword evidence="6 8" id="KW-1133">Transmembrane helix</keyword>
<comment type="caution">
    <text evidence="10">The sequence shown here is derived from an EMBL/GenBank/DDBJ whole genome shotgun (WGS) entry which is preliminary data.</text>
</comment>
<dbReference type="PANTHER" id="PTHR30012">
    <property type="entry name" value="GENERAL SECRETION PATHWAY PROTEIN"/>
    <property type="match status" value="1"/>
</dbReference>
<dbReference type="EMBL" id="SMAE01000002">
    <property type="protein sequence ID" value="TCS91317.1"/>
    <property type="molecule type" value="Genomic_DNA"/>
</dbReference>
<evidence type="ECO:0000256" key="2">
    <source>
        <dbReference type="ARBA" id="ARBA00005745"/>
    </source>
</evidence>
<dbReference type="PANTHER" id="PTHR30012:SF0">
    <property type="entry name" value="TYPE II SECRETION SYSTEM PROTEIN F-RELATED"/>
    <property type="match status" value="1"/>
</dbReference>
<dbReference type="InterPro" id="IPR042094">
    <property type="entry name" value="T2SS_GspF_sf"/>
</dbReference>
<evidence type="ECO:0000256" key="7">
    <source>
        <dbReference type="ARBA" id="ARBA00023136"/>
    </source>
</evidence>
<evidence type="ECO:0000256" key="8">
    <source>
        <dbReference type="SAM" id="Phobius"/>
    </source>
</evidence>
<dbReference type="GO" id="GO:0005886">
    <property type="term" value="C:plasma membrane"/>
    <property type="evidence" value="ECO:0007669"/>
    <property type="project" value="UniProtKB-SubCell"/>
</dbReference>
<dbReference type="FunFam" id="1.20.81.30:FF:000001">
    <property type="entry name" value="Type II secretion system protein F"/>
    <property type="match status" value="2"/>
</dbReference>
<dbReference type="OrthoDB" id="9805682at2"/>
<reference evidence="10 11" key="1">
    <citation type="submission" date="2019-03" db="EMBL/GenBank/DDBJ databases">
        <title>Genomic Encyclopedia of Type Strains, Phase IV (KMG-IV): sequencing the most valuable type-strain genomes for metagenomic binning, comparative biology and taxonomic classification.</title>
        <authorList>
            <person name="Goeker M."/>
        </authorList>
    </citation>
    <scope>NUCLEOTIDE SEQUENCE [LARGE SCALE GENOMIC DNA]</scope>
    <source>
        <strain evidence="10 11">DSM 26752</strain>
    </source>
</reference>
<dbReference type="Gene3D" id="1.20.81.30">
    <property type="entry name" value="Type II secretion system (T2SS), domain F"/>
    <property type="match status" value="2"/>
</dbReference>
<evidence type="ECO:0000256" key="1">
    <source>
        <dbReference type="ARBA" id="ARBA00004429"/>
    </source>
</evidence>
<accession>A0A4R3L159</accession>
<keyword evidence="7 8" id="KW-0472">Membrane</keyword>